<evidence type="ECO:0000256" key="9">
    <source>
        <dbReference type="SAM" id="Phobius"/>
    </source>
</evidence>
<dbReference type="SUPFAM" id="SSF53649">
    <property type="entry name" value="Alkaline phosphatase-like"/>
    <property type="match status" value="1"/>
</dbReference>
<keyword evidence="5 9" id="KW-0812">Transmembrane</keyword>
<reference evidence="11 12" key="1">
    <citation type="journal article" date="2019" name="Int. J. Syst. Evol. Microbiol.">
        <title>The Global Catalogue of Microorganisms (GCM) 10K type strain sequencing project: providing services to taxonomists for standard genome sequencing and annotation.</title>
        <authorList>
            <consortium name="The Broad Institute Genomics Platform"/>
            <consortium name="The Broad Institute Genome Sequencing Center for Infectious Disease"/>
            <person name="Wu L."/>
            <person name="Ma J."/>
        </authorList>
    </citation>
    <scope>NUCLEOTIDE SEQUENCE [LARGE SCALE GENOMIC DNA]</scope>
    <source>
        <strain evidence="11 12">JCM 12149</strain>
    </source>
</reference>
<dbReference type="InterPro" id="IPR050448">
    <property type="entry name" value="OpgB/LTA_synthase_biosynth"/>
</dbReference>
<evidence type="ECO:0000256" key="7">
    <source>
        <dbReference type="ARBA" id="ARBA00023136"/>
    </source>
</evidence>
<name>A0ABN0Z6X1_9BACI</name>
<evidence type="ECO:0000256" key="3">
    <source>
        <dbReference type="ARBA" id="ARBA00009983"/>
    </source>
</evidence>
<feature type="transmembrane region" description="Helical" evidence="9">
    <location>
        <begin position="40"/>
        <end position="58"/>
    </location>
</feature>
<evidence type="ECO:0000259" key="10">
    <source>
        <dbReference type="Pfam" id="PF00884"/>
    </source>
</evidence>
<dbReference type="Proteomes" id="UP001501459">
    <property type="component" value="Unassembled WGS sequence"/>
</dbReference>
<comment type="similarity">
    <text evidence="3 8">Belongs to the LTA synthase family.</text>
</comment>
<feature type="domain" description="Sulfatase N-terminal" evidence="10">
    <location>
        <begin position="238"/>
        <end position="534"/>
    </location>
</feature>
<feature type="transmembrane region" description="Helical" evidence="9">
    <location>
        <begin position="148"/>
        <end position="167"/>
    </location>
</feature>
<keyword evidence="12" id="KW-1185">Reference proteome</keyword>
<dbReference type="RefSeq" id="WP_343751764.1">
    <property type="nucleotide sequence ID" value="NZ_BAAADM010000030.1"/>
</dbReference>
<dbReference type="PANTHER" id="PTHR47371">
    <property type="entry name" value="LIPOTEICHOIC ACID SYNTHASE"/>
    <property type="match status" value="1"/>
</dbReference>
<keyword evidence="6 9" id="KW-1133">Transmembrane helix</keyword>
<dbReference type="EMBL" id="BAAADM010000030">
    <property type="protein sequence ID" value="GAA0436654.1"/>
    <property type="molecule type" value="Genomic_DNA"/>
</dbReference>
<organism evidence="11 12">
    <name type="scientific">Lentibacillus halophilus</name>
    <dbReference type="NCBI Taxonomy" id="295065"/>
    <lineage>
        <taxon>Bacteria</taxon>
        <taxon>Bacillati</taxon>
        <taxon>Bacillota</taxon>
        <taxon>Bacilli</taxon>
        <taxon>Bacillales</taxon>
        <taxon>Bacillaceae</taxon>
        <taxon>Lentibacillus</taxon>
    </lineage>
</organism>
<evidence type="ECO:0000256" key="6">
    <source>
        <dbReference type="ARBA" id="ARBA00022989"/>
    </source>
</evidence>
<feature type="transmembrane region" description="Helical" evidence="9">
    <location>
        <begin position="65"/>
        <end position="83"/>
    </location>
</feature>
<evidence type="ECO:0000256" key="4">
    <source>
        <dbReference type="ARBA" id="ARBA00022475"/>
    </source>
</evidence>
<evidence type="ECO:0000256" key="8">
    <source>
        <dbReference type="PIRNR" id="PIRNR005091"/>
    </source>
</evidence>
<comment type="pathway">
    <text evidence="2">Cell wall biogenesis; lipoteichoic acid biosynthesis.</text>
</comment>
<keyword evidence="7 8" id="KW-0472">Membrane</keyword>
<dbReference type="Pfam" id="PF00884">
    <property type="entry name" value="Sulfatase"/>
    <property type="match status" value="1"/>
</dbReference>
<dbReference type="Gene3D" id="3.40.720.10">
    <property type="entry name" value="Alkaline Phosphatase, subunit A"/>
    <property type="match status" value="1"/>
</dbReference>
<evidence type="ECO:0000256" key="5">
    <source>
        <dbReference type="ARBA" id="ARBA00022692"/>
    </source>
</evidence>
<dbReference type="InterPro" id="IPR017850">
    <property type="entry name" value="Alkaline_phosphatase_core_sf"/>
</dbReference>
<evidence type="ECO:0000256" key="1">
    <source>
        <dbReference type="ARBA" id="ARBA00004651"/>
    </source>
</evidence>
<feature type="transmembrane region" description="Helical" evidence="9">
    <location>
        <begin position="7"/>
        <end position="28"/>
    </location>
</feature>
<sequence length="624" mass="70934">MGQVKRVLISYFSFFTIMVALKFFFFRYHVFGDINILHTFWYELSIVLILFVLIEWLGGKAKLPIYVALDVLLSVLFFSMTVYERYFGTVPTYHDLGQVNQVGSVSDSIMMLVARQDMLYFADFLILAICLVFRKWGHYPVNRRLSKAFLIPVLAACLIIASLNFAANKDARILDQTLFSEDHGMLNAQAIKLYGDSVGGVDPDDVLSDVSVNDIIRLKGNEPVPFSEHNYHGIARDRNVIVLQIESLQDFVINLEVNGQEITPNINAWLDDSLYFDHMYQQIGSGNTSDAEFMMNTSIYPVGDTPTSEELADKAIPALPKLLNKKGYRTATFHAGESDYWNRSTMYPVLGFDNAYHLDNLYDNKHVIGFGPSDEYFYDKTMDKLTTFADREQPFYAHVISLTSHTPFKMPEDKRGLDLPEKFQGTLTGNYLQSVHYADRVLGDFMDDLKQAGIWDESVITLYGDHSGVHGQLVTDKDVQLLDDLLGHPYSLLDRFNIPFIMDVPGKPALSDKTNDTVGGQLDMMPTLLNMVGVEPEGLYFGQDLLQYDSNLLGMRYYLPTGAFFNDDVLFVPETAKHDVRTYDIKKDEGVDGTTDPTASFEDDYTDMLQLYKWSDAYFQSLTR</sequence>
<keyword evidence="4 8" id="KW-1003">Cell membrane</keyword>
<comment type="subcellular location">
    <subcellularLocation>
        <location evidence="1">Cell membrane</location>
        <topology evidence="1">Multi-pass membrane protein</topology>
    </subcellularLocation>
</comment>
<comment type="caution">
    <text evidence="11">The sequence shown here is derived from an EMBL/GenBank/DDBJ whole genome shotgun (WGS) entry which is preliminary data.</text>
</comment>
<dbReference type="InterPro" id="IPR012160">
    <property type="entry name" value="LtaS-like"/>
</dbReference>
<dbReference type="PIRSF" id="PIRSF005091">
    <property type="entry name" value="Mmb_sulf_HI1246"/>
    <property type="match status" value="1"/>
</dbReference>
<protein>
    <submittedName>
        <fullName evidence="11">Lipoteichoic acid primase LtaP</fullName>
    </submittedName>
</protein>
<feature type="transmembrane region" description="Helical" evidence="9">
    <location>
        <begin position="118"/>
        <end position="136"/>
    </location>
</feature>
<dbReference type="PANTHER" id="PTHR47371:SF3">
    <property type="entry name" value="PHOSPHOGLYCEROL TRANSFERASE I"/>
    <property type="match status" value="1"/>
</dbReference>
<accession>A0ABN0Z6X1</accession>
<evidence type="ECO:0000256" key="2">
    <source>
        <dbReference type="ARBA" id="ARBA00004936"/>
    </source>
</evidence>
<dbReference type="Gene3D" id="3.30.1120.170">
    <property type="match status" value="1"/>
</dbReference>
<dbReference type="InterPro" id="IPR000917">
    <property type="entry name" value="Sulfatase_N"/>
</dbReference>
<gene>
    <name evidence="11" type="primary">ltaP</name>
    <name evidence="11" type="ORF">GCM10008983_11720</name>
</gene>
<proteinExistence type="inferred from homology"/>
<evidence type="ECO:0000313" key="12">
    <source>
        <dbReference type="Proteomes" id="UP001501459"/>
    </source>
</evidence>
<evidence type="ECO:0000313" key="11">
    <source>
        <dbReference type="EMBL" id="GAA0436654.1"/>
    </source>
</evidence>
<dbReference type="CDD" id="cd16015">
    <property type="entry name" value="LTA_synthase"/>
    <property type="match status" value="1"/>
</dbReference>